<dbReference type="EC" id="2.3.1.225" evidence="10"/>
<reference evidence="12" key="1">
    <citation type="submission" date="2020-05" db="EMBL/GenBank/DDBJ databases">
        <title>Mycena genomes resolve the evolution of fungal bioluminescence.</title>
        <authorList>
            <person name="Tsai I.J."/>
        </authorList>
    </citation>
    <scope>NUCLEOTIDE SEQUENCE</scope>
    <source>
        <strain evidence="12">CCC161011</strain>
    </source>
</reference>
<sequence length="362" mass="40742">MPRRVQKGRRGTRTVELCIQVFVLSIIAYSFYITTVEIAYKWLIIYRGQTISGGLYLAAVFLLISLLGRTYASLITGRSTHSTPRYPMPDKDDLTEPYECTTSDGDLVTCAKCSGAWKPPRTHHCSTCGVCRMEFDHHCPWVGNCVTRARMRNFLALLLLTPLAFSVSVIPIYQPLMQQMSLALRVSRHDPWANQVWWDWYGSWIFFGGPFGRWIFGTVLGFRILKTQRRADLPLLEQPSLRLFTICTLGLVFSLFTLTLAVWTIKDQLRGLTTLDAMQEKRSTQAPRLICIPSNASCSPRAEDNSEDEIARCKAGCGCTSWRTPVRSWSLGQLAGYFGKTASRSTAQSNVQVAKTQPNCLG</sequence>
<evidence type="ECO:0000256" key="8">
    <source>
        <dbReference type="ARBA" id="ARBA00023315"/>
    </source>
</evidence>
<evidence type="ECO:0000313" key="12">
    <source>
        <dbReference type="EMBL" id="KAF7356887.1"/>
    </source>
</evidence>
<evidence type="ECO:0000256" key="3">
    <source>
        <dbReference type="ARBA" id="ARBA00022692"/>
    </source>
</evidence>
<evidence type="ECO:0000256" key="10">
    <source>
        <dbReference type="RuleBase" id="RU079119"/>
    </source>
</evidence>
<dbReference type="PROSITE" id="PS50216">
    <property type="entry name" value="DHHC"/>
    <property type="match status" value="1"/>
</dbReference>
<dbReference type="AlphaFoldDB" id="A0A8H6YE74"/>
<keyword evidence="2 10" id="KW-0808">Transferase</keyword>
<comment type="caution">
    <text evidence="12">The sequence shown here is derived from an EMBL/GenBank/DDBJ whole genome shotgun (WGS) entry which is preliminary data.</text>
</comment>
<organism evidence="12 13">
    <name type="scientific">Mycena venus</name>
    <dbReference type="NCBI Taxonomy" id="2733690"/>
    <lineage>
        <taxon>Eukaryota</taxon>
        <taxon>Fungi</taxon>
        <taxon>Dikarya</taxon>
        <taxon>Basidiomycota</taxon>
        <taxon>Agaricomycotina</taxon>
        <taxon>Agaricomycetes</taxon>
        <taxon>Agaricomycetidae</taxon>
        <taxon>Agaricales</taxon>
        <taxon>Marasmiineae</taxon>
        <taxon>Mycenaceae</taxon>
        <taxon>Mycena</taxon>
    </lineage>
</organism>
<evidence type="ECO:0000256" key="6">
    <source>
        <dbReference type="ARBA" id="ARBA00023139"/>
    </source>
</evidence>
<dbReference type="OrthoDB" id="302728at2759"/>
<evidence type="ECO:0000256" key="4">
    <source>
        <dbReference type="ARBA" id="ARBA00022989"/>
    </source>
</evidence>
<feature type="transmembrane region" description="Helical" evidence="10">
    <location>
        <begin position="21"/>
        <end position="43"/>
    </location>
</feature>
<dbReference type="PANTHER" id="PTHR12246">
    <property type="entry name" value="PALMITOYLTRANSFERASE ZDHHC16"/>
    <property type="match status" value="1"/>
</dbReference>
<gene>
    <name evidence="12" type="ORF">MVEN_01024500</name>
</gene>
<keyword evidence="5 10" id="KW-0472">Membrane</keyword>
<keyword evidence="6" id="KW-0564">Palmitate</keyword>
<evidence type="ECO:0000313" key="13">
    <source>
        <dbReference type="Proteomes" id="UP000620124"/>
    </source>
</evidence>
<evidence type="ECO:0000259" key="11">
    <source>
        <dbReference type="Pfam" id="PF01529"/>
    </source>
</evidence>
<dbReference type="EMBL" id="JACAZI010000007">
    <property type="protein sequence ID" value="KAF7356887.1"/>
    <property type="molecule type" value="Genomic_DNA"/>
</dbReference>
<evidence type="ECO:0000256" key="9">
    <source>
        <dbReference type="ARBA" id="ARBA00048048"/>
    </source>
</evidence>
<feature type="transmembrane region" description="Helical" evidence="10">
    <location>
        <begin position="201"/>
        <end position="222"/>
    </location>
</feature>
<keyword evidence="4 10" id="KW-1133">Transmembrane helix</keyword>
<accession>A0A8H6YE74</accession>
<comment type="domain">
    <text evidence="10">The DHHC domain is required for palmitoyltransferase activity.</text>
</comment>
<comment type="similarity">
    <text evidence="10">Belongs to the DHHC palmitoyltransferase family.</text>
</comment>
<feature type="transmembrane region" description="Helical" evidence="10">
    <location>
        <begin position="243"/>
        <end position="265"/>
    </location>
</feature>
<evidence type="ECO:0000256" key="1">
    <source>
        <dbReference type="ARBA" id="ARBA00004141"/>
    </source>
</evidence>
<evidence type="ECO:0000256" key="2">
    <source>
        <dbReference type="ARBA" id="ARBA00022679"/>
    </source>
</evidence>
<protein>
    <recommendedName>
        <fullName evidence="10">Palmitoyltransferase</fullName>
        <ecNumber evidence="10">2.3.1.225</ecNumber>
    </recommendedName>
</protein>
<evidence type="ECO:0000256" key="5">
    <source>
        <dbReference type="ARBA" id="ARBA00023136"/>
    </source>
</evidence>
<comment type="subcellular location">
    <subcellularLocation>
        <location evidence="1">Membrane</location>
        <topology evidence="1">Multi-pass membrane protein</topology>
    </subcellularLocation>
</comment>
<keyword evidence="3 10" id="KW-0812">Transmembrane</keyword>
<dbReference type="InterPro" id="IPR039859">
    <property type="entry name" value="PFA4/ZDH16/20/ERF2-like"/>
</dbReference>
<proteinExistence type="inferred from homology"/>
<name>A0A8H6YE74_9AGAR</name>
<dbReference type="Proteomes" id="UP000620124">
    <property type="component" value="Unassembled WGS sequence"/>
</dbReference>
<evidence type="ECO:0000256" key="7">
    <source>
        <dbReference type="ARBA" id="ARBA00023288"/>
    </source>
</evidence>
<dbReference type="GO" id="GO:0019706">
    <property type="term" value="F:protein-cysteine S-palmitoyltransferase activity"/>
    <property type="evidence" value="ECO:0007669"/>
    <property type="project" value="UniProtKB-EC"/>
</dbReference>
<dbReference type="Pfam" id="PF01529">
    <property type="entry name" value="DHHC"/>
    <property type="match status" value="1"/>
</dbReference>
<keyword evidence="7" id="KW-0449">Lipoprotein</keyword>
<comment type="catalytic activity">
    <reaction evidence="9 10">
        <text>L-cysteinyl-[protein] + hexadecanoyl-CoA = S-hexadecanoyl-L-cysteinyl-[protein] + CoA</text>
        <dbReference type="Rhea" id="RHEA:36683"/>
        <dbReference type="Rhea" id="RHEA-COMP:10131"/>
        <dbReference type="Rhea" id="RHEA-COMP:11032"/>
        <dbReference type="ChEBI" id="CHEBI:29950"/>
        <dbReference type="ChEBI" id="CHEBI:57287"/>
        <dbReference type="ChEBI" id="CHEBI:57379"/>
        <dbReference type="ChEBI" id="CHEBI:74151"/>
        <dbReference type="EC" id="2.3.1.225"/>
    </reaction>
</comment>
<keyword evidence="13" id="KW-1185">Reference proteome</keyword>
<feature type="transmembrane region" description="Helical" evidence="10">
    <location>
        <begin position="55"/>
        <end position="75"/>
    </location>
</feature>
<keyword evidence="8 10" id="KW-0012">Acyltransferase</keyword>
<feature type="transmembrane region" description="Helical" evidence="10">
    <location>
        <begin position="154"/>
        <end position="173"/>
    </location>
</feature>
<feature type="domain" description="Palmitoyltransferase DHHC" evidence="11">
    <location>
        <begin position="109"/>
        <end position="279"/>
    </location>
</feature>
<dbReference type="InterPro" id="IPR001594">
    <property type="entry name" value="Palmitoyltrfase_DHHC"/>
</dbReference>
<dbReference type="GO" id="GO:0016020">
    <property type="term" value="C:membrane"/>
    <property type="evidence" value="ECO:0007669"/>
    <property type="project" value="UniProtKB-SubCell"/>
</dbReference>